<dbReference type="Pfam" id="PF16016">
    <property type="entry name" value="VASt"/>
    <property type="match status" value="2"/>
</dbReference>
<dbReference type="InterPro" id="IPR011993">
    <property type="entry name" value="PH-like_dom_sf"/>
</dbReference>
<comment type="subcellular location">
    <subcellularLocation>
        <location evidence="1">Membrane</location>
        <topology evidence="1">Single-pass membrane protein</topology>
    </subcellularLocation>
</comment>
<gene>
    <name evidence="8" type="primary">At1g03370_3</name>
    <name evidence="8" type="ORF">Zm00014a_028451</name>
</gene>
<evidence type="ECO:0000256" key="1">
    <source>
        <dbReference type="ARBA" id="ARBA00004167"/>
    </source>
</evidence>
<dbReference type="SMART" id="SM00568">
    <property type="entry name" value="GRAM"/>
    <property type="match status" value="1"/>
</dbReference>
<proteinExistence type="predicted"/>
<dbReference type="InterPro" id="IPR035892">
    <property type="entry name" value="C2_domain_sf"/>
</dbReference>
<name>A0A317YCY7_MAIZE</name>
<dbReference type="SMART" id="SM00239">
    <property type="entry name" value="C2"/>
    <property type="match status" value="2"/>
</dbReference>
<organism evidence="8">
    <name type="scientific">Zea mays</name>
    <name type="common">Maize</name>
    <dbReference type="NCBI Taxonomy" id="4577"/>
    <lineage>
        <taxon>Eukaryota</taxon>
        <taxon>Viridiplantae</taxon>
        <taxon>Streptophyta</taxon>
        <taxon>Embryophyta</taxon>
        <taxon>Tracheophyta</taxon>
        <taxon>Spermatophyta</taxon>
        <taxon>Magnoliopsida</taxon>
        <taxon>Liliopsida</taxon>
        <taxon>Poales</taxon>
        <taxon>Poaceae</taxon>
        <taxon>PACMAD clade</taxon>
        <taxon>Panicoideae</taxon>
        <taxon>Andropogonodae</taxon>
        <taxon>Andropogoneae</taxon>
        <taxon>Tripsacinae</taxon>
        <taxon>Zea</taxon>
    </lineage>
</organism>
<keyword evidence="2" id="KW-0812">Transmembrane</keyword>
<keyword evidence="3" id="KW-1133">Transmembrane helix</keyword>
<evidence type="ECO:0000259" key="6">
    <source>
        <dbReference type="PROSITE" id="PS50004"/>
    </source>
</evidence>
<evidence type="ECO:0000256" key="2">
    <source>
        <dbReference type="ARBA" id="ARBA00022692"/>
    </source>
</evidence>
<dbReference type="PANTHER" id="PTHR46296:SF2">
    <property type="entry name" value="OS08G0492400 PROTEIN"/>
    <property type="match status" value="1"/>
</dbReference>
<dbReference type="GO" id="GO:0016020">
    <property type="term" value="C:membrane"/>
    <property type="evidence" value="ECO:0007669"/>
    <property type="project" value="UniProtKB-SubCell"/>
</dbReference>
<feature type="compositionally biased region" description="Basic and acidic residues" evidence="5">
    <location>
        <begin position="182"/>
        <end position="203"/>
    </location>
</feature>
<feature type="region of interest" description="Disordered" evidence="5">
    <location>
        <begin position="173"/>
        <end position="224"/>
    </location>
</feature>
<dbReference type="Pfam" id="PF02893">
    <property type="entry name" value="GRAM"/>
    <property type="match status" value="1"/>
</dbReference>
<dbReference type="PANTHER" id="PTHR46296">
    <property type="entry name" value="BNAA05G37250D PROTEIN"/>
    <property type="match status" value="1"/>
</dbReference>
<dbReference type="AlphaFoldDB" id="A0A317YCY7"/>
<evidence type="ECO:0000256" key="5">
    <source>
        <dbReference type="SAM" id="MobiDB-lite"/>
    </source>
</evidence>
<dbReference type="ExpressionAtlas" id="A0A317YCY7">
    <property type="expression patterns" value="baseline and differential"/>
</dbReference>
<keyword evidence="4" id="KW-0472">Membrane</keyword>
<feature type="domain" description="VASt" evidence="7">
    <location>
        <begin position="1113"/>
        <end position="1280"/>
    </location>
</feature>
<dbReference type="PROSITE" id="PS50004">
    <property type="entry name" value="C2"/>
    <property type="match status" value="2"/>
</dbReference>
<dbReference type="EMBL" id="NCVQ01000001">
    <property type="protein sequence ID" value="PWZ56490.1"/>
    <property type="molecule type" value="Genomic_DNA"/>
</dbReference>
<feature type="domain" description="VASt" evidence="7">
    <location>
        <begin position="301"/>
        <end position="463"/>
    </location>
</feature>
<feature type="domain" description="C2" evidence="6">
    <location>
        <begin position="1"/>
        <end position="102"/>
    </location>
</feature>
<dbReference type="Gene3D" id="2.30.29.30">
    <property type="entry name" value="Pleckstrin-homology domain (PH domain)/Phosphotyrosine-binding domain (PTB)"/>
    <property type="match status" value="1"/>
</dbReference>
<evidence type="ECO:0000256" key="3">
    <source>
        <dbReference type="ARBA" id="ARBA00022989"/>
    </source>
</evidence>
<dbReference type="InterPro" id="IPR000008">
    <property type="entry name" value="C2_dom"/>
</dbReference>
<dbReference type="CDD" id="cd00030">
    <property type="entry name" value="C2"/>
    <property type="match status" value="2"/>
</dbReference>
<reference evidence="8" key="1">
    <citation type="journal article" date="2018" name="Nat. Genet.">
        <title>Extensive intraspecific gene order and gene structural variations between Mo17 and other maize genomes.</title>
        <authorList>
            <person name="Sun S."/>
            <person name="Zhou Y."/>
            <person name="Chen J."/>
            <person name="Shi J."/>
            <person name="Zhao H."/>
            <person name="Zhao H."/>
            <person name="Song W."/>
            <person name="Zhang M."/>
            <person name="Cui Y."/>
            <person name="Dong X."/>
            <person name="Liu H."/>
            <person name="Ma X."/>
            <person name="Jiao Y."/>
            <person name="Wang B."/>
            <person name="Wei X."/>
            <person name="Stein J.C."/>
            <person name="Glaubitz J.C."/>
            <person name="Lu F."/>
            <person name="Yu G."/>
            <person name="Liang C."/>
            <person name="Fengler K."/>
            <person name="Li B."/>
            <person name="Rafalski A."/>
            <person name="Schnable P.S."/>
            <person name="Ware D.H."/>
            <person name="Buckler E.S."/>
            <person name="Lai J."/>
        </authorList>
    </citation>
    <scope>NUCLEOTIDE SEQUENCE [LARGE SCALE GENOMIC DNA]</scope>
    <source>
        <tissue evidence="8">Seedling</tissue>
    </source>
</reference>
<dbReference type="PROSITE" id="PS51778">
    <property type="entry name" value="VAST"/>
    <property type="match status" value="2"/>
</dbReference>
<dbReference type="InterPro" id="IPR031968">
    <property type="entry name" value="VASt"/>
</dbReference>
<dbReference type="Gene3D" id="2.60.40.150">
    <property type="entry name" value="C2 domain"/>
    <property type="match status" value="2"/>
</dbReference>
<feature type="compositionally biased region" description="Polar residues" evidence="5">
    <location>
        <begin position="204"/>
        <end position="219"/>
    </location>
</feature>
<protein>
    <submittedName>
        <fullName evidence="8">C2 and GRAM domain-containing protein</fullName>
    </submittedName>
</protein>
<feature type="domain" description="C2" evidence="6">
    <location>
        <begin position="779"/>
        <end position="898"/>
    </location>
</feature>
<dbReference type="Proteomes" id="UP000251960">
    <property type="component" value="Chromosome 1"/>
</dbReference>
<dbReference type="Pfam" id="PF00168">
    <property type="entry name" value="C2"/>
    <property type="match status" value="2"/>
</dbReference>
<evidence type="ECO:0000313" key="8">
    <source>
        <dbReference type="EMBL" id="PWZ56490.1"/>
    </source>
</evidence>
<evidence type="ECO:0000256" key="4">
    <source>
        <dbReference type="ARBA" id="ARBA00023136"/>
    </source>
</evidence>
<dbReference type="PRINTS" id="PR00360">
    <property type="entry name" value="C2DOMAIN"/>
</dbReference>
<comment type="caution">
    <text evidence="8">The sequence shown here is derived from an EMBL/GenBank/DDBJ whole genome shotgun (WGS) entry which is preliminary data.</text>
</comment>
<accession>A0A317YCY7</accession>
<sequence length="1280" mass="144374">MRLSVRVIEARNLRAMDSNGFSDPYVKLQLGKQRFKTKVIKMNLNPTWDQEFSFLVGDIKDVLKLDVYDEDILQMDDFLGHLRVPLEDVLSADDLSLGTRWYQLLPKGKTNKTVDCGEICVSISLESSGASRSWSEDLGDEITDIQRDYSLSSQNTAPSISFAYRETEICEEDDEYSVTSEIHAEDRSSEVTDRNQAAAEDKPNGNSSADLNGTETSSGETDKSDKLSFVDRVYQIFAKKNGDTMPTSSGSSEALEEVQEEASGCELLVSQIDNVCPETPFSELLKSLELRHEGVDMPVNLQGILVNQSYLASPSDLNNLLFSPDSDFKQTMVELQGCTDFKTEPWRLDNGGESLKRVVTYTTAPSKLVKAVQATEEQSYLKADGKEYAVLLSVSTPDVPCGTYFRTEILFRIMPGPELDSQQQTSHLSTMIKSMIENGARQGLEQNYAQFSDLLSQKIKPIDVEGSGSDKEQVLASLQGGEESDWKIAFLYFCNFGVLSSFFVSLYIILHVLRVNPSAVQGLEFPGLDLPDSLSEIIMGGLLFLQVQRILKNITCFLQAREQKGVLPWCMLFADDVVLIEESRSGVSQKLELWRQTLEAKGFRLSRSKTEYMKCDFSAMGYEDGDVSLDGQVVPKKDTFRYLGSMLQKEGDIDEDVSHRIKAGWLKWRQAAGVLCDHRVPRKLKGKFYRTAIRPAMLYGAECWPTKRRHVQQLSVAEMRMLRWICGHTRRDRVRNDDIRERVGVAPIEEKLMQHRLRWFGHIQRRPEEAPVHIGIIRRPENVKRGGDHGMKAKGDGWLLTVALIEGIKLAPVDATGLSDPYVVFTCNGKTRTSSIKFQTLEPQWNEIFEFDAMDDPPSVMSVHVYDFDGPFDEVTSLGHAEINFVKSNLSELADVWIPLKGNLAQSWQSKLHLRIFLNNSKGTGMVTEYLSKMEKEVGKKMTLRSPRTNTAFQELFSLPAEEFLISSFTCYLKRKLPTQGQVFLSPRTIGFYSSMFGRKTKFYFLWEDIEDIQGIPQSISSWSPSIIITLHKGRGMDAKHGAKSMDNGKLKFCLQSFASFSVANRTIMALWKARSLSTELKVQLAEEQSQINTLQSEDSGVFVGIEDAKSLQMTEVFSSTISTNMASLMEVFAGGSLEMKVMDKVGCQKYSATQWESDKPNEYQRQIHYKFSKKLSPVGGEVTGTQQKSLMPNKKGWVIEEVMELQGVLLGDFFTLHIKYQVEDLAPKQRASNVQVSLGIEWSKSTRHQKRIEKNVLSSSSARLKEMFNLASRELSHAR</sequence>
<dbReference type="SUPFAM" id="SSF49562">
    <property type="entry name" value="C2 domain (Calcium/lipid-binding domain, CaLB)"/>
    <property type="match status" value="2"/>
</dbReference>
<dbReference type="InterPro" id="IPR004182">
    <property type="entry name" value="GRAM"/>
</dbReference>
<dbReference type="InterPro" id="IPR044511">
    <property type="entry name" value="At1g03370/At5g50170-like"/>
</dbReference>
<evidence type="ECO:0000259" key="7">
    <source>
        <dbReference type="PROSITE" id="PS51778"/>
    </source>
</evidence>